<dbReference type="InterPro" id="IPR029277">
    <property type="entry name" value="SVWC_dom"/>
</dbReference>
<dbReference type="SMART" id="SM01318">
    <property type="entry name" value="SVWC"/>
    <property type="match status" value="1"/>
</dbReference>
<dbReference type="Pfam" id="PF15430">
    <property type="entry name" value="SVWC"/>
    <property type="match status" value="1"/>
</dbReference>
<evidence type="ECO:0000259" key="4">
    <source>
        <dbReference type="SMART" id="SM01318"/>
    </source>
</evidence>
<feature type="domain" description="Single" evidence="4">
    <location>
        <begin position="29"/>
        <end position="96"/>
    </location>
</feature>
<accession>A0A224X3N5</accession>
<dbReference type="AlphaFoldDB" id="A0A224X3N5"/>
<sequence>MKNALEGLLLGSLIICSFFHMSVGKGERCDVGQFSIPVGQQVQDFQTCTLYKCLNYNRKYALESLSCASQKLKSGCRSVPGAATAPFPNCCPTVSCKG</sequence>
<evidence type="ECO:0000313" key="5">
    <source>
        <dbReference type="EMBL" id="JAW07078.1"/>
    </source>
</evidence>
<feature type="signal peptide" evidence="3">
    <location>
        <begin position="1"/>
        <end position="24"/>
    </location>
</feature>
<name>A0A224X3N5_9SCOR</name>
<reference evidence="5" key="1">
    <citation type="submission" date="2016-10" db="EMBL/GenBank/DDBJ databases">
        <title>Venom proteomic and venom gland transcriptomic analyses of the scorpion Megacormus gertschi Diaz-Najera, 1966 (Scorpiones: Euscorpiidae: Megacorminae).</title>
        <authorList>
            <person name="Santibanez-Lopez C.E."/>
            <person name="Cid-Uribe J.I."/>
            <person name="Zamudio F.Z."/>
            <person name="Batista C.V."/>
            <person name="Ortiz E."/>
            <person name="Possani L.D."/>
        </authorList>
    </citation>
    <scope>NUCLEOTIDE SEQUENCE</scope>
    <source>
        <tissue evidence="5">Venom gland</tissue>
    </source>
</reference>
<evidence type="ECO:0000256" key="3">
    <source>
        <dbReference type="SAM" id="SignalP"/>
    </source>
</evidence>
<protein>
    <submittedName>
        <fullName evidence="5">Putative La1-like peptide</fullName>
    </submittedName>
</protein>
<organism evidence="5">
    <name type="scientific">Megacormus gertschi</name>
    <dbReference type="NCBI Taxonomy" id="1843536"/>
    <lineage>
        <taxon>Eukaryota</taxon>
        <taxon>Metazoa</taxon>
        <taxon>Ecdysozoa</taxon>
        <taxon>Arthropoda</taxon>
        <taxon>Chelicerata</taxon>
        <taxon>Arachnida</taxon>
        <taxon>Scorpiones</taxon>
        <taxon>Iurida</taxon>
        <taxon>Chactoidea</taxon>
        <taxon>Euscorpiidae</taxon>
        <taxon>Megacorminae</taxon>
        <taxon>Megacormini</taxon>
        <taxon>Megacormus</taxon>
    </lineage>
</organism>
<feature type="chain" id="PRO_5012149349" evidence="3">
    <location>
        <begin position="25"/>
        <end position="98"/>
    </location>
</feature>
<keyword evidence="2" id="KW-0964">Secreted</keyword>
<dbReference type="EMBL" id="GFBG01000089">
    <property type="protein sequence ID" value="JAW07078.1"/>
    <property type="molecule type" value="Transcribed_RNA"/>
</dbReference>
<proteinExistence type="predicted"/>
<keyword evidence="3" id="KW-0732">Signal</keyword>
<evidence type="ECO:0000256" key="1">
    <source>
        <dbReference type="ARBA" id="ARBA00004613"/>
    </source>
</evidence>
<evidence type="ECO:0000256" key="2">
    <source>
        <dbReference type="ARBA" id="ARBA00022525"/>
    </source>
</evidence>
<comment type="subcellular location">
    <subcellularLocation>
        <location evidence="1">Secreted</location>
    </subcellularLocation>
</comment>
<dbReference type="GO" id="GO:0005576">
    <property type="term" value="C:extracellular region"/>
    <property type="evidence" value="ECO:0007669"/>
    <property type="project" value="UniProtKB-SubCell"/>
</dbReference>